<evidence type="ECO:0000313" key="2">
    <source>
        <dbReference type="EMBL" id="SUX26505.1"/>
    </source>
</evidence>
<sequence>MLVDKVQNNGSFFNAKIKEKEKSAEEFQATLNEIKEEQKQEQKATSKKDKSLVNEDLDLSALQNDFSLYAWQKLRESQHKKNEETMLNNLFNMIDANTANR</sequence>
<accession>A0A381EHJ5</accession>
<dbReference type="EMBL" id="UFUZ01000001">
    <property type="protein sequence ID" value="SUX26505.1"/>
    <property type="molecule type" value="Genomic_DNA"/>
</dbReference>
<dbReference type="Proteomes" id="UP000254161">
    <property type="component" value="Unassembled WGS sequence"/>
</dbReference>
<keyword evidence="1" id="KW-0175">Coiled coil</keyword>
<dbReference type="AlphaFoldDB" id="A0A381EHJ5"/>
<organism evidence="2 3">
    <name type="scientific">Campylobacter upsaliensis</name>
    <dbReference type="NCBI Taxonomy" id="28080"/>
    <lineage>
        <taxon>Bacteria</taxon>
        <taxon>Pseudomonadati</taxon>
        <taxon>Campylobacterota</taxon>
        <taxon>Epsilonproteobacteria</taxon>
        <taxon>Campylobacterales</taxon>
        <taxon>Campylobacteraceae</taxon>
        <taxon>Campylobacter</taxon>
    </lineage>
</organism>
<reference evidence="2 3" key="1">
    <citation type="submission" date="2018-06" db="EMBL/GenBank/DDBJ databases">
        <authorList>
            <consortium name="Pathogen Informatics"/>
            <person name="Doyle S."/>
        </authorList>
    </citation>
    <scope>NUCLEOTIDE SEQUENCE [LARGE SCALE GENOMIC DNA]</scope>
    <source>
        <strain evidence="2 3">NCTC12264</strain>
    </source>
</reference>
<dbReference type="RefSeq" id="WP_115629658.1">
    <property type="nucleotide sequence ID" value="NZ_JANKIR010000002.1"/>
</dbReference>
<evidence type="ECO:0000256" key="1">
    <source>
        <dbReference type="SAM" id="Coils"/>
    </source>
</evidence>
<evidence type="ECO:0008006" key="4">
    <source>
        <dbReference type="Google" id="ProtNLM"/>
    </source>
</evidence>
<feature type="coiled-coil region" evidence="1">
    <location>
        <begin position="17"/>
        <end position="44"/>
    </location>
</feature>
<evidence type="ECO:0000313" key="3">
    <source>
        <dbReference type="Proteomes" id="UP000254161"/>
    </source>
</evidence>
<name>A0A381EHJ5_CAMUP</name>
<proteinExistence type="predicted"/>
<gene>
    <name evidence="2" type="ORF">NCTC12264_00733</name>
</gene>
<protein>
    <recommendedName>
        <fullName evidence="4">Invasion antigen CiaC</fullName>
    </recommendedName>
</protein>